<evidence type="ECO:0000313" key="2">
    <source>
        <dbReference type="EMBL" id="MBW0544000.1"/>
    </source>
</evidence>
<keyword evidence="1" id="KW-0732">Signal</keyword>
<reference evidence="2" key="1">
    <citation type="submission" date="2021-03" db="EMBL/GenBank/DDBJ databases">
        <title>Draft genome sequence of rust myrtle Austropuccinia psidii MF-1, a brazilian biotype.</title>
        <authorList>
            <person name="Quecine M.C."/>
            <person name="Pachon D.M.R."/>
            <person name="Bonatelli M.L."/>
            <person name="Correr F.H."/>
            <person name="Franceschini L.M."/>
            <person name="Leite T.F."/>
            <person name="Margarido G.R.A."/>
            <person name="Almeida C.A."/>
            <person name="Ferrarezi J.A."/>
            <person name="Labate C.A."/>
        </authorList>
    </citation>
    <scope>NUCLEOTIDE SEQUENCE</scope>
    <source>
        <strain evidence="2">MF-1</strain>
    </source>
</reference>
<organism evidence="2 3">
    <name type="scientific">Austropuccinia psidii MF-1</name>
    <dbReference type="NCBI Taxonomy" id="1389203"/>
    <lineage>
        <taxon>Eukaryota</taxon>
        <taxon>Fungi</taxon>
        <taxon>Dikarya</taxon>
        <taxon>Basidiomycota</taxon>
        <taxon>Pucciniomycotina</taxon>
        <taxon>Pucciniomycetes</taxon>
        <taxon>Pucciniales</taxon>
        <taxon>Sphaerophragmiaceae</taxon>
        <taxon>Austropuccinia</taxon>
    </lineage>
</organism>
<evidence type="ECO:0000313" key="3">
    <source>
        <dbReference type="Proteomes" id="UP000765509"/>
    </source>
</evidence>
<dbReference type="OrthoDB" id="2986744at2759"/>
<sequence length="156" mass="16959">MRISFIFTALASVSKAIAAPKEAIKAFTLEEVNGVPDNTCLTFRNNGNIVDAACVLTAVDRQIAQDQINGKDVLKVMRTFTPDFREDLVDKQVCIGYRSGGVFRAEDCASADIEFVTFKDGQLRTESGACQKGHNDKAELTVDPAGKECATLHIKT</sequence>
<dbReference type="Proteomes" id="UP000765509">
    <property type="component" value="Unassembled WGS sequence"/>
</dbReference>
<gene>
    <name evidence="2" type="ORF">O181_083715</name>
</gene>
<comment type="caution">
    <text evidence="2">The sequence shown here is derived from an EMBL/GenBank/DDBJ whole genome shotgun (WGS) entry which is preliminary data.</text>
</comment>
<keyword evidence="3" id="KW-1185">Reference proteome</keyword>
<feature type="signal peptide" evidence="1">
    <location>
        <begin position="1"/>
        <end position="18"/>
    </location>
</feature>
<dbReference type="AlphaFoldDB" id="A0A9Q3ILV4"/>
<accession>A0A9Q3ILV4</accession>
<name>A0A9Q3ILV4_9BASI</name>
<proteinExistence type="predicted"/>
<evidence type="ECO:0000256" key="1">
    <source>
        <dbReference type="SAM" id="SignalP"/>
    </source>
</evidence>
<feature type="chain" id="PRO_5040480827" evidence="1">
    <location>
        <begin position="19"/>
        <end position="156"/>
    </location>
</feature>
<protein>
    <submittedName>
        <fullName evidence="2">Uncharacterized protein</fullName>
    </submittedName>
</protein>
<dbReference type="EMBL" id="AVOT02048815">
    <property type="protein sequence ID" value="MBW0544000.1"/>
    <property type="molecule type" value="Genomic_DNA"/>
</dbReference>